<organism evidence="1 2">
    <name type="scientific">Penicillium thymicola</name>
    <dbReference type="NCBI Taxonomy" id="293382"/>
    <lineage>
        <taxon>Eukaryota</taxon>
        <taxon>Fungi</taxon>
        <taxon>Dikarya</taxon>
        <taxon>Ascomycota</taxon>
        <taxon>Pezizomycotina</taxon>
        <taxon>Eurotiomycetes</taxon>
        <taxon>Eurotiomycetidae</taxon>
        <taxon>Eurotiales</taxon>
        <taxon>Aspergillaceae</taxon>
        <taxon>Penicillium</taxon>
    </lineage>
</organism>
<evidence type="ECO:0000313" key="1">
    <source>
        <dbReference type="EMBL" id="KAJ9480665.1"/>
    </source>
</evidence>
<dbReference type="EMBL" id="LACB01001194">
    <property type="protein sequence ID" value="KAJ9480665.1"/>
    <property type="molecule type" value="Genomic_DNA"/>
</dbReference>
<proteinExistence type="predicted"/>
<gene>
    <name evidence="1" type="ORF">VN97_g12876</name>
</gene>
<name>A0AAI9T5L7_PENTH</name>
<evidence type="ECO:0000313" key="2">
    <source>
        <dbReference type="Proteomes" id="UP001227192"/>
    </source>
</evidence>
<keyword evidence="2" id="KW-1185">Reference proteome</keyword>
<reference evidence="1" key="1">
    <citation type="submission" date="2015-06" db="EMBL/GenBank/DDBJ databases">
        <authorList>
            <person name="Nguyen H."/>
        </authorList>
    </citation>
    <scope>NUCLEOTIDE SEQUENCE</scope>
    <source>
        <strain evidence="1">DAOM 180753</strain>
    </source>
</reference>
<accession>A0AAI9T5L7</accession>
<protein>
    <submittedName>
        <fullName evidence="1">Uncharacterized protein</fullName>
    </submittedName>
</protein>
<dbReference type="Proteomes" id="UP001227192">
    <property type="component" value="Unassembled WGS sequence"/>
</dbReference>
<reference evidence="1" key="2">
    <citation type="journal article" date="2016" name="Fungal Biol.">
        <title>Ochratoxin A production by Penicillium thymicola.</title>
        <authorList>
            <person name="Nguyen H.D.T."/>
            <person name="McMullin D.R."/>
            <person name="Ponomareva E."/>
            <person name="Riley R."/>
            <person name="Pomraning K.R."/>
            <person name="Baker S.E."/>
            <person name="Seifert K.A."/>
        </authorList>
    </citation>
    <scope>NUCLEOTIDE SEQUENCE</scope>
    <source>
        <strain evidence="1">DAOM 180753</strain>
    </source>
</reference>
<sequence>DLPNLSGCPSSSAGSGIGQFPGFRGRVGLLAFHSCMSPGPDRGRWCKVFRYVDPCASSRDCGGKGLGSPRGWVRQAHNHNRIITTNFPPRYSDFSVQVMGYYPDDTVVFEISYTSRTLR</sequence>
<dbReference type="AlphaFoldDB" id="A0AAI9T5L7"/>
<comment type="caution">
    <text evidence="1">The sequence shown here is derived from an EMBL/GenBank/DDBJ whole genome shotgun (WGS) entry which is preliminary data.</text>
</comment>
<feature type="non-terminal residue" evidence="1">
    <location>
        <position position="1"/>
    </location>
</feature>